<evidence type="ECO:0000256" key="1">
    <source>
        <dbReference type="ARBA" id="ARBA00022801"/>
    </source>
</evidence>
<keyword evidence="2" id="KW-0227">DNA damage</keyword>
<evidence type="ECO:0000313" key="7">
    <source>
        <dbReference type="Proteomes" id="UP000220158"/>
    </source>
</evidence>
<dbReference type="GO" id="GO:0000727">
    <property type="term" value="P:double-strand break repair via break-induced replication"/>
    <property type="evidence" value="ECO:0007669"/>
    <property type="project" value="UniProtKB-UniRule"/>
</dbReference>
<comment type="similarity">
    <text evidence="2">Belongs to the XPF family.</text>
</comment>
<comment type="subcellular location">
    <subcellularLocation>
        <location evidence="2">Nucleus</location>
    </subcellularLocation>
</comment>
<evidence type="ECO:0000256" key="2">
    <source>
        <dbReference type="RuleBase" id="RU369042"/>
    </source>
</evidence>
<dbReference type="Proteomes" id="UP000220158">
    <property type="component" value="Chromosome 12"/>
</dbReference>
<dbReference type="GO" id="GO:0000712">
    <property type="term" value="P:resolution of meiotic recombination intermediates"/>
    <property type="evidence" value="ECO:0007669"/>
    <property type="project" value="TreeGrafter"/>
</dbReference>
<dbReference type="OrthoDB" id="5963188at2759"/>
<dbReference type="KEGG" id="prel:PRELSG_1231600"/>
<feature type="compositionally biased region" description="Basic and acidic residues" evidence="4">
    <location>
        <begin position="896"/>
        <end position="905"/>
    </location>
</feature>
<dbReference type="GO" id="GO:0046872">
    <property type="term" value="F:metal ion binding"/>
    <property type="evidence" value="ECO:0007669"/>
    <property type="project" value="UniProtKB-UniRule"/>
</dbReference>
<keyword evidence="2" id="KW-0540">Nuclease</keyword>
<dbReference type="GO" id="GO:0005634">
    <property type="term" value="C:nucleus"/>
    <property type="evidence" value="ECO:0007669"/>
    <property type="project" value="UniProtKB-SubCell"/>
</dbReference>
<keyword evidence="7" id="KW-1185">Reference proteome</keyword>
<dbReference type="SUPFAM" id="SSF47802">
    <property type="entry name" value="DNA polymerase beta, N-terminal domain-like"/>
    <property type="match status" value="1"/>
</dbReference>
<dbReference type="GO" id="GO:0006308">
    <property type="term" value="P:DNA catabolic process"/>
    <property type="evidence" value="ECO:0007669"/>
    <property type="project" value="UniProtKB-UniRule"/>
</dbReference>
<feature type="compositionally biased region" description="Basic and acidic residues" evidence="4">
    <location>
        <begin position="867"/>
        <end position="887"/>
    </location>
</feature>
<dbReference type="GO" id="GO:0048476">
    <property type="term" value="C:Holliday junction resolvase complex"/>
    <property type="evidence" value="ECO:0007669"/>
    <property type="project" value="UniProtKB-UniRule"/>
</dbReference>
<dbReference type="InterPro" id="IPR027421">
    <property type="entry name" value="DNA_pol_lamdba_lyase_dom_sf"/>
</dbReference>
<dbReference type="PANTHER" id="PTHR13451">
    <property type="entry name" value="CLASS II CROSSOVER JUNCTION ENDONUCLEASE MUS81"/>
    <property type="match status" value="1"/>
</dbReference>
<dbReference type="AlphaFoldDB" id="A0A1J1HA90"/>
<dbReference type="InterPro" id="IPR047416">
    <property type="entry name" value="XPF_nuclease_Mus81"/>
</dbReference>
<dbReference type="PANTHER" id="PTHR13451:SF0">
    <property type="entry name" value="CROSSOVER JUNCTION ENDONUCLEASE MUS81"/>
    <property type="match status" value="1"/>
</dbReference>
<dbReference type="Pfam" id="PF02732">
    <property type="entry name" value="ERCC4"/>
    <property type="match status" value="1"/>
</dbReference>
<feature type="coiled-coil region" evidence="3">
    <location>
        <begin position="388"/>
        <end position="415"/>
    </location>
</feature>
<keyword evidence="2" id="KW-0234">DNA repair</keyword>
<gene>
    <name evidence="6" type="primary">MUS81</name>
    <name evidence="6" type="ORF">PRELSG_1231600</name>
</gene>
<dbReference type="SMART" id="SM00891">
    <property type="entry name" value="ERCC4"/>
    <property type="match status" value="1"/>
</dbReference>
<dbReference type="GO" id="GO:0008821">
    <property type="term" value="F:crossover junction DNA endonuclease activity"/>
    <property type="evidence" value="ECO:0007669"/>
    <property type="project" value="UniProtKB-UniRule"/>
</dbReference>
<feature type="compositionally biased region" description="Low complexity" evidence="4">
    <location>
        <begin position="849"/>
        <end position="858"/>
    </location>
</feature>
<name>A0A1J1HA90_PLARL</name>
<keyword evidence="2" id="KW-0479">Metal-binding</keyword>
<feature type="region of interest" description="Disordered" evidence="4">
    <location>
        <begin position="849"/>
        <end position="906"/>
    </location>
</feature>
<dbReference type="GeneID" id="39737560"/>
<dbReference type="GO" id="GO:0031573">
    <property type="term" value="P:mitotic intra-S DNA damage checkpoint signaling"/>
    <property type="evidence" value="ECO:0007669"/>
    <property type="project" value="TreeGrafter"/>
</dbReference>
<keyword evidence="1 2" id="KW-0378">Hydrolase</keyword>
<comment type="function">
    <text evidence="2">Interacts with EME1 to form a DNA structure-specific endonuclease with substrate preference for branched DNA structures with a 5'-end at the branch nick. Typical substrates include 3'-flap structures, D-loops, replication forks and nicked Holliday junctions. May be required in mitosis for the processing of stalled or collapsed replication fork intermediates. May be required in meiosis for the repair of meiosis-specific double strand breaks subsequent to single-end invasion (SEI).</text>
</comment>
<dbReference type="OMA" id="DIIWLCR"/>
<accession>A0A1J1HA90</accession>
<dbReference type="Gene3D" id="3.40.50.10130">
    <property type="match status" value="1"/>
</dbReference>
<dbReference type="RefSeq" id="XP_028534432.1">
    <property type="nucleotide sequence ID" value="XM_028678109.1"/>
</dbReference>
<keyword evidence="2" id="KW-0233">DNA recombination</keyword>
<dbReference type="EMBL" id="LN835307">
    <property type="protein sequence ID" value="CRH01432.1"/>
    <property type="molecule type" value="Genomic_DNA"/>
</dbReference>
<dbReference type="CDD" id="cd20074">
    <property type="entry name" value="XPF_nuclease_Mus81"/>
    <property type="match status" value="1"/>
</dbReference>
<dbReference type="VEuPathDB" id="PlasmoDB:PRELSG_1231600"/>
<reference evidence="6 7" key="1">
    <citation type="submission" date="2015-04" db="EMBL/GenBank/DDBJ databases">
        <authorList>
            <consortium name="Pathogen Informatics"/>
        </authorList>
    </citation>
    <scope>NUCLEOTIDE SEQUENCE [LARGE SCALE GENOMIC DNA]</scope>
    <source>
        <strain evidence="6 7">SGS1</strain>
    </source>
</reference>
<evidence type="ECO:0000259" key="5">
    <source>
        <dbReference type="SMART" id="SM00891"/>
    </source>
</evidence>
<dbReference type="InterPro" id="IPR033309">
    <property type="entry name" value="Mus81"/>
</dbReference>
<keyword evidence="2" id="KW-0460">Magnesium</keyword>
<dbReference type="GO" id="GO:0048257">
    <property type="term" value="F:3'-flap endonuclease activity"/>
    <property type="evidence" value="ECO:0007669"/>
    <property type="project" value="TreeGrafter"/>
</dbReference>
<comment type="cofactor">
    <cofactor evidence="2">
        <name>Mg(2+)</name>
        <dbReference type="ChEBI" id="CHEBI:18420"/>
    </cofactor>
</comment>
<keyword evidence="3" id="KW-0175">Coiled coil</keyword>
<dbReference type="InterPro" id="IPR011335">
    <property type="entry name" value="Restrct_endonuc-II-like"/>
</dbReference>
<comment type="subunit">
    <text evidence="2">Interacts with EME1.</text>
</comment>
<keyword evidence="2" id="KW-0539">Nucleus</keyword>
<evidence type="ECO:0000313" key="6">
    <source>
        <dbReference type="EMBL" id="CRH01432.1"/>
    </source>
</evidence>
<sequence>MEEYSSVQKLIKNKIRRNYSIHPQNVIFYDYFNNLKRKALAQGHNNLVISFKKILNSIFKYPLPIKNCFDAYKLKGVGKRFSYFFEKALIQSQNGNTHNDDNCVSNVDNIHINNHINKVIKCSNDFLREFNEICIIKKKDDISEDDIIIKNLKEIENDYINKENKNSKCKLKDNKIYNNTSHFNRNNNTLCLTNETDEYNCADFLNNNTIISDNKKDKNKISKEYKGESISILSYPNEHEKTISNYKKCLVKKNSQVKLNDLEKNILIVIDKYSHLYEENAMRKEEINIGFIKNYKKSVDINFRSLNRLTKLDLIKKIEHIENESCKTPKNKMKLKIVNKMKLTEKGKKYLDEEKEKLLKTKLTIKCEDKEASLKINDLEEDSLHTSVIKLEENLKNTENVSKKINELKENLKEEIIYCDTKYNYKPGKYNEKIKEKDMDYIPLIEYDTNKIGCLKKKKNFYNCNSDTEEKLSNSVRENLENSDILRKEDKNSSYANYNFSSGINAEIEKNCQYYKNKKFIDNEREFMILNNNTKDYYLNNMNKVHIKKKEDETKITKCKNNNQNNENLNTIENNDNIKKEELYECLKDFNLIEEKKKNSYFEIKMENKKKEIQNKLKLSLKERLEQKNLNKSLPNNNSSLLTCYPPKEDNFIYNAKIEINEKEKNAKSENLLRYKKKSESENIILKEYEENNTNIISTDINNKRNNLITDNSYFNPENLSKDNITPSIEIKDLEESNGEVIISSNNKVEKLNYKNIYTVNCDNSKGIGNNSTYEKKYNLNNDSDASTKVKKKINLVNNCEEIELASIGNKKNNDNQGKDIIENIEEFRKKDYNYDIIELSEESSDKQNNSYINNYMRNNKKKKRNRIELDEKSKMENGDHDNNKEKNKVRKKRKGNESKIKMENESSQIRYGPYEIIMVIDNRDISGSNCEYNEKMKKIFKDNNVNYITRNLPLGDTIWLCRRAVYIDNSSEKKKTRKKRKKQEKDRNEEDYVNILNKNDDLVVDKEEENIKYEEYVLKWIIERKTINDLSASIIDGRYEEQKYRLMRSNEMYHIIYLIENCNNSYKNYMNSSKISYETLNNAQYSTQLVSGFSILNSQNMKHTLFLLSEIHFQIVKNIKRFCEIQENEEIHNSEKLSMYLKNNSCLWEKWNNESKKSKNNIVKEVFGKQLRLINMCGSDATELILSLWPTPFKLNQALHKYTHNGILAEKIKRIYIKNYEIKGKKKIKSPIDTQLIAQLRLLYAPDSI</sequence>
<dbReference type="Gene3D" id="1.10.150.110">
    <property type="entry name" value="DNA polymerase beta, N-terminal domain-like"/>
    <property type="match status" value="1"/>
</dbReference>
<dbReference type="SUPFAM" id="SSF52980">
    <property type="entry name" value="Restriction endonuclease-like"/>
    <property type="match status" value="1"/>
</dbReference>
<evidence type="ECO:0000256" key="3">
    <source>
        <dbReference type="SAM" id="Coils"/>
    </source>
</evidence>
<feature type="domain" description="ERCC4" evidence="5">
    <location>
        <begin position="918"/>
        <end position="1064"/>
    </location>
</feature>
<proteinExistence type="inferred from homology"/>
<protein>
    <recommendedName>
        <fullName evidence="2">Crossover junction endonuclease MUS81</fullName>
        <ecNumber evidence="2">3.1.22.-</ecNumber>
    </recommendedName>
</protein>
<evidence type="ECO:0000256" key="4">
    <source>
        <dbReference type="SAM" id="MobiDB-lite"/>
    </source>
</evidence>
<organism evidence="6 7">
    <name type="scientific">Plasmodium relictum</name>
    <dbReference type="NCBI Taxonomy" id="85471"/>
    <lineage>
        <taxon>Eukaryota</taxon>
        <taxon>Sar</taxon>
        <taxon>Alveolata</taxon>
        <taxon>Apicomplexa</taxon>
        <taxon>Aconoidasida</taxon>
        <taxon>Haemosporida</taxon>
        <taxon>Plasmodiidae</taxon>
        <taxon>Plasmodium</taxon>
        <taxon>Plasmodium (Haemamoeba)</taxon>
    </lineage>
</organism>
<keyword evidence="2 6" id="KW-0255">Endonuclease</keyword>
<dbReference type="InterPro" id="IPR006166">
    <property type="entry name" value="ERCC4_domain"/>
</dbReference>
<dbReference type="GO" id="GO:0003677">
    <property type="term" value="F:DNA binding"/>
    <property type="evidence" value="ECO:0007669"/>
    <property type="project" value="UniProtKB-UniRule"/>
</dbReference>
<dbReference type="EC" id="3.1.22.-" evidence="2"/>